<dbReference type="PANTHER" id="PTHR23080:SF143">
    <property type="entry name" value="SI:DKEY-56D12.4"/>
    <property type="match status" value="1"/>
</dbReference>
<gene>
    <name evidence="4" type="ORF">MAR_001779</name>
</gene>
<dbReference type="EMBL" id="CP111022">
    <property type="protein sequence ID" value="WAR19941.1"/>
    <property type="molecule type" value="Genomic_DNA"/>
</dbReference>
<comment type="cofactor">
    <cofactor evidence="1">
        <name>a divalent metal cation</name>
        <dbReference type="ChEBI" id="CHEBI:60240"/>
    </cofactor>
</comment>
<dbReference type="InterPro" id="IPR027806">
    <property type="entry name" value="HARBI1_dom"/>
</dbReference>
<sequence>MFKGKTHPRGSVIFLSNAWGGRVSDIEITRKSDHSICQETRFDRGFTLKEDFATEWSAELILPSFTRGKKQMSTQ</sequence>
<evidence type="ECO:0000259" key="3">
    <source>
        <dbReference type="Pfam" id="PF13359"/>
    </source>
</evidence>
<dbReference type="PANTHER" id="PTHR23080">
    <property type="entry name" value="THAP DOMAIN PROTEIN"/>
    <property type="match status" value="1"/>
</dbReference>
<accession>A0ABY7FGS5</accession>
<dbReference type="Pfam" id="PF13359">
    <property type="entry name" value="DDE_Tnp_4"/>
    <property type="match status" value="1"/>
</dbReference>
<evidence type="ECO:0000256" key="1">
    <source>
        <dbReference type="ARBA" id="ARBA00001968"/>
    </source>
</evidence>
<proteinExistence type="predicted"/>
<keyword evidence="2" id="KW-0479">Metal-binding</keyword>
<dbReference type="Proteomes" id="UP001164746">
    <property type="component" value="Chromosome 11"/>
</dbReference>
<reference evidence="4" key="1">
    <citation type="submission" date="2022-11" db="EMBL/GenBank/DDBJ databases">
        <title>Centuries of genome instability and evolution in soft-shell clam transmissible cancer (bioRxiv).</title>
        <authorList>
            <person name="Hart S.F.M."/>
            <person name="Yonemitsu M.A."/>
            <person name="Giersch R.M."/>
            <person name="Beal B.F."/>
            <person name="Arriagada G."/>
            <person name="Davis B.W."/>
            <person name="Ostrander E.A."/>
            <person name="Goff S.P."/>
            <person name="Metzger M.J."/>
        </authorList>
    </citation>
    <scope>NUCLEOTIDE SEQUENCE</scope>
    <source>
        <strain evidence="4">MELC-2E11</strain>
        <tissue evidence="4">Siphon/mantle</tissue>
    </source>
</reference>
<evidence type="ECO:0000256" key="2">
    <source>
        <dbReference type="ARBA" id="ARBA00022723"/>
    </source>
</evidence>
<protein>
    <recommendedName>
        <fullName evidence="3">DDE Tnp4 domain-containing protein</fullName>
    </recommendedName>
</protein>
<name>A0ABY7FGS5_MYAAR</name>
<keyword evidence="5" id="KW-1185">Reference proteome</keyword>
<evidence type="ECO:0000313" key="4">
    <source>
        <dbReference type="EMBL" id="WAR19941.1"/>
    </source>
</evidence>
<organism evidence="4 5">
    <name type="scientific">Mya arenaria</name>
    <name type="common">Soft-shell clam</name>
    <dbReference type="NCBI Taxonomy" id="6604"/>
    <lineage>
        <taxon>Eukaryota</taxon>
        <taxon>Metazoa</taxon>
        <taxon>Spiralia</taxon>
        <taxon>Lophotrochozoa</taxon>
        <taxon>Mollusca</taxon>
        <taxon>Bivalvia</taxon>
        <taxon>Autobranchia</taxon>
        <taxon>Heteroconchia</taxon>
        <taxon>Euheterodonta</taxon>
        <taxon>Imparidentia</taxon>
        <taxon>Neoheterodontei</taxon>
        <taxon>Myida</taxon>
        <taxon>Myoidea</taxon>
        <taxon>Myidae</taxon>
        <taxon>Mya</taxon>
    </lineage>
</organism>
<evidence type="ECO:0000313" key="5">
    <source>
        <dbReference type="Proteomes" id="UP001164746"/>
    </source>
</evidence>
<feature type="domain" description="DDE Tnp4" evidence="3">
    <location>
        <begin position="6"/>
        <end position="73"/>
    </location>
</feature>